<feature type="domain" description="Ig-like" evidence="4">
    <location>
        <begin position="34"/>
        <end position="127"/>
    </location>
</feature>
<dbReference type="SUPFAM" id="SSF48726">
    <property type="entry name" value="Immunoglobulin"/>
    <property type="match status" value="3"/>
</dbReference>
<evidence type="ECO:0000259" key="4">
    <source>
        <dbReference type="PROSITE" id="PS50835"/>
    </source>
</evidence>
<reference evidence="5" key="2">
    <citation type="submission" date="2025-09" db="UniProtKB">
        <authorList>
            <consortium name="Ensembl"/>
        </authorList>
    </citation>
    <scope>IDENTIFICATION</scope>
</reference>
<evidence type="ECO:0000313" key="5">
    <source>
        <dbReference type="Ensembl" id="ENSLLTP00000019622.1"/>
    </source>
</evidence>
<sequence length="365" mass="40690">DHMKLIEIFNLLPIVVLREKNKLLVTLSVVTYPPRILGKSSKIITVHSGKPAVMKCASEGHPVPSITWILANKTHISAFSTENEAVSLHSNGTLLIKKVSVYDRGIYTCRADNPIGSDNMAIRLQVIAPPPIILEDKKQFILETMGRSLKFPCTVKGDPHPTVHWVFPDGTEVFLFPNGTLLIKNIVPSDSGKYECIATSSTGSERRVVLLQVEHRDTIPQIAATSQRWTQLNFGNRLLLNCSAIGEPRPRIIWRLPSKANGTLLIRETNIHDRGNYMCKAQNYIGDSRVVVFVTIVGHSPRITKRPPRNIHTVAGLAIRLHSYYLLPVSLLKGKKQCFSLWAHAINMILNALKTIEIVCPKVLS</sequence>
<dbReference type="InterPro" id="IPR036179">
    <property type="entry name" value="Ig-like_dom_sf"/>
</dbReference>
<keyword evidence="1" id="KW-0732">Signal</keyword>
<dbReference type="SMART" id="SM00408">
    <property type="entry name" value="IGc2"/>
    <property type="match status" value="3"/>
</dbReference>
<feature type="domain" description="Ig-like" evidence="4">
    <location>
        <begin position="130"/>
        <end position="209"/>
    </location>
</feature>
<dbReference type="Pfam" id="PF13927">
    <property type="entry name" value="Ig_3"/>
    <property type="match status" value="3"/>
</dbReference>
<keyword evidence="6" id="KW-1185">Reference proteome</keyword>
<keyword evidence="3" id="KW-0393">Immunoglobulin domain</keyword>
<dbReference type="GO" id="GO:0007156">
    <property type="term" value="P:homophilic cell adhesion via plasma membrane adhesion molecules"/>
    <property type="evidence" value="ECO:0007669"/>
    <property type="project" value="TreeGrafter"/>
</dbReference>
<evidence type="ECO:0000256" key="1">
    <source>
        <dbReference type="ARBA" id="ARBA00022729"/>
    </source>
</evidence>
<dbReference type="PROSITE" id="PS50835">
    <property type="entry name" value="IG_LIKE"/>
    <property type="match status" value="3"/>
</dbReference>
<name>A0A8C5SM30_LATLA</name>
<dbReference type="Gene3D" id="2.60.40.10">
    <property type="entry name" value="Immunoglobulins"/>
    <property type="match status" value="3"/>
</dbReference>
<reference evidence="5" key="1">
    <citation type="submission" date="2025-08" db="UniProtKB">
        <authorList>
            <consortium name="Ensembl"/>
        </authorList>
    </citation>
    <scope>IDENTIFICATION</scope>
</reference>
<dbReference type="PANTHER" id="PTHR45080:SF8">
    <property type="entry name" value="IG-LIKE DOMAIN-CONTAINING PROTEIN"/>
    <property type="match status" value="1"/>
</dbReference>
<protein>
    <recommendedName>
        <fullName evidence="4">Ig-like domain-containing protein</fullName>
    </recommendedName>
</protein>
<feature type="domain" description="Ig-like" evidence="4">
    <location>
        <begin position="220"/>
        <end position="297"/>
    </location>
</feature>
<dbReference type="InterPro" id="IPR013783">
    <property type="entry name" value="Ig-like_fold"/>
</dbReference>
<dbReference type="InterPro" id="IPR007110">
    <property type="entry name" value="Ig-like_dom"/>
</dbReference>
<evidence type="ECO:0000313" key="6">
    <source>
        <dbReference type="Proteomes" id="UP000694406"/>
    </source>
</evidence>
<dbReference type="FunFam" id="2.60.40.10:FF:000032">
    <property type="entry name" value="palladin isoform X1"/>
    <property type="match status" value="1"/>
</dbReference>
<evidence type="ECO:0000256" key="3">
    <source>
        <dbReference type="ARBA" id="ARBA00023319"/>
    </source>
</evidence>
<dbReference type="Ensembl" id="ENSLLTT00000020346.1">
    <property type="protein sequence ID" value="ENSLLTP00000019622.1"/>
    <property type="gene ID" value="ENSLLTG00000014746.1"/>
</dbReference>
<accession>A0A8C5SM30</accession>
<dbReference type="SMART" id="SM00409">
    <property type="entry name" value="IG"/>
    <property type="match status" value="3"/>
</dbReference>
<keyword evidence="2" id="KW-1015">Disulfide bond</keyword>
<dbReference type="InterPro" id="IPR003599">
    <property type="entry name" value="Ig_sub"/>
</dbReference>
<dbReference type="InterPro" id="IPR050958">
    <property type="entry name" value="Cell_Adh-Cytoskel_Orgn"/>
</dbReference>
<organism evidence="5 6">
    <name type="scientific">Laticauda laticaudata</name>
    <name type="common">Blue-ringed sea krait</name>
    <name type="synonym">Blue-lipped sea krait</name>
    <dbReference type="NCBI Taxonomy" id="8630"/>
    <lineage>
        <taxon>Eukaryota</taxon>
        <taxon>Metazoa</taxon>
        <taxon>Chordata</taxon>
        <taxon>Craniata</taxon>
        <taxon>Vertebrata</taxon>
        <taxon>Euteleostomi</taxon>
        <taxon>Lepidosauria</taxon>
        <taxon>Squamata</taxon>
        <taxon>Bifurcata</taxon>
        <taxon>Unidentata</taxon>
        <taxon>Episquamata</taxon>
        <taxon>Toxicofera</taxon>
        <taxon>Serpentes</taxon>
        <taxon>Colubroidea</taxon>
        <taxon>Elapidae</taxon>
        <taxon>Laticaudinae</taxon>
        <taxon>Laticauda</taxon>
    </lineage>
</organism>
<evidence type="ECO:0000256" key="2">
    <source>
        <dbReference type="ARBA" id="ARBA00023157"/>
    </source>
</evidence>
<proteinExistence type="predicted"/>
<dbReference type="GeneTree" id="ENSGT00940000158290"/>
<dbReference type="PANTHER" id="PTHR45080">
    <property type="entry name" value="CONTACTIN 5"/>
    <property type="match status" value="1"/>
</dbReference>
<dbReference type="AlphaFoldDB" id="A0A8C5SM30"/>
<dbReference type="InterPro" id="IPR003598">
    <property type="entry name" value="Ig_sub2"/>
</dbReference>
<dbReference type="Proteomes" id="UP000694406">
    <property type="component" value="Unplaced"/>
</dbReference>
<dbReference type="GO" id="GO:0005886">
    <property type="term" value="C:plasma membrane"/>
    <property type="evidence" value="ECO:0007669"/>
    <property type="project" value="TreeGrafter"/>
</dbReference>